<name>A0AAQ3Q1E3_PASNO</name>
<organism evidence="2 3">
    <name type="scientific">Paspalum notatum var. saurae</name>
    <dbReference type="NCBI Taxonomy" id="547442"/>
    <lineage>
        <taxon>Eukaryota</taxon>
        <taxon>Viridiplantae</taxon>
        <taxon>Streptophyta</taxon>
        <taxon>Embryophyta</taxon>
        <taxon>Tracheophyta</taxon>
        <taxon>Spermatophyta</taxon>
        <taxon>Magnoliopsida</taxon>
        <taxon>Liliopsida</taxon>
        <taxon>Poales</taxon>
        <taxon>Poaceae</taxon>
        <taxon>PACMAD clade</taxon>
        <taxon>Panicoideae</taxon>
        <taxon>Andropogonodae</taxon>
        <taxon>Paspaleae</taxon>
        <taxon>Paspalinae</taxon>
        <taxon>Paspalum</taxon>
    </lineage>
</organism>
<feature type="non-terminal residue" evidence="2">
    <location>
        <position position="124"/>
    </location>
</feature>
<keyword evidence="3" id="KW-1185">Reference proteome</keyword>
<evidence type="ECO:0000256" key="1">
    <source>
        <dbReference type="SAM" id="MobiDB-lite"/>
    </source>
</evidence>
<feature type="non-terminal residue" evidence="2">
    <location>
        <position position="1"/>
    </location>
</feature>
<evidence type="ECO:0000313" key="2">
    <source>
        <dbReference type="EMBL" id="WVZ56902.1"/>
    </source>
</evidence>
<evidence type="ECO:0000313" key="3">
    <source>
        <dbReference type="Proteomes" id="UP001341281"/>
    </source>
</evidence>
<dbReference type="Proteomes" id="UP001341281">
    <property type="component" value="Chromosome 02"/>
</dbReference>
<proteinExistence type="predicted"/>
<feature type="region of interest" description="Disordered" evidence="1">
    <location>
        <begin position="56"/>
        <end position="124"/>
    </location>
</feature>
<accession>A0AAQ3Q1E3</accession>
<sequence>AAHGSAVRTAPRPSAVCAARTRLRMAAAPATPDAHAASGANAPAVRAAFTVHARIWAPAPPSPPRPAADDQRPDLWRSGCLAEEQMSTPPRPQSSRRSNRARHRGAAPLSPAALHRPCTVPTSP</sequence>
<dbReference type="EMBL" id="CP144746">
    <property type="protein sequence ID" value="WVZ56902.1"/>
    <property type="molecule type" value="Genomic_DNA"/>
</dbReference>
<gene>
    <name evidence="2" type="ORF">U9M48_007368</name>
</gene>
<protein>
    <submittedName>
        <fullName evidence="2">Uncharacterized protein</fullName>
    </submittedName>
</protein>
<reference evidence="2 3" key="1">
    <citation type="submission" date="2024-02" db="EMBL/GenBank/DDBJ databases">
        <title>High-quality chromosome-scale genome assembly of Pensacola bahiagrass (Paspalum notatum Flugge var. saurae).</title>
        <authorList>
            <person name="Vega J.M."/>
            <person name="Podio M."/>
            <person name="Orjuela J."/>
            <person name="Siena L.A."/>
            <person name="Pessino S.C."/>
            <person name="Combes M.C."/>
            <person name="Mariac C."/>
            <person name="Albertini E."/>
            <person name="Pupilli F."/>
            <person name="Ortiz J.P.A."/>
            <person name="Leblanc O."/>
        </authorList>
    </citation>
    <scope>NUCLEOTIDE SEQUENCE [LARGE SCALE GENOMIC DNA]</scope>
    <source>
        <strain evidence="2">R1</strain>
        <tissue evidence="2">Leaf</tissue>
    </source>
</reference>
<dbReference type="AlphaFoldDB" id="A0AAQ3Q1E3"/>